<gene>
    <name evidence="4" type="ORF">L0U89_10425</name>
</gene>
<keyword evidence="1 2" id="KW-0732">Signal</keyword>
<comment type="caution">
    <text evidence="4">The sequence shown here is derived from an EMBL/GenBank/DDBJ whole genome shotgun (WGS) entry which is preliminary data.</text>
</comment>
<feature type="signal peptide" evidence="2">
    <location>
        <begin position="1"/>
        <end position="27"/>
    </location>
</feature>
<dbReference type="InterPro" id="IPR029031">
    <property type="entry name" value="Gingipain_N_sf"/>
</dbReference>
<dbReference type="InterPro" id="IPR001769">
    <property type="entry name" value="Gingipain"/>
</dbReference>
<protein>
    <submittedName>
        <fullName evidence="4">C25 family cysteine peptidase</fullName>
    </submittedName>
</protein>
<dbReference type="Gene3D" id="3.40.50.1460">
    <property type="match status" value="1"/>
</dbReference>
<name>A0ABS9BVA0_9BACT</name>
<feature type="domain" description="Gingipain" evidence="3">
    <location>
        <begin position="416"/>
        <end position="771"/>
    </location>
</feature>
<dbReference type="Gene3D" id="2.60.40.4070">
    <property type="match status" value="1"/>
</dbReference>
<organism evidence="4 5">
    <name type="scientific">Mariniradius sediminis</name>
    <dbReference type="NCBI Taxonomy" id="2909237"/>
    <lineage>
        <taxon>Bacteria</taxon>
        <taxon>Pseudomonadati</taxon>
        <taxon>Bacteroidota</taxon>
        <taxon>Cytophagia</taxon>
        <taxon>Cytophagales</taxon>
        <taxon>Cyclobacteriaceae</taxon>
        <taxon>Mariniradius</taxon>
    </lineage>
</organism>
<keyword evidence="5" id="KW-1185">Reference proteome</keyword>
<feature type="chain" id="PRO_5045606708" evidence="2">
    <location>
        <begin position="28"/>
        <end position="1680"/>
    </location>
</feature>
<dbReference type="Gene3D" id="3.40.50.10390">
    <property type="entry name" value="Gingipain r, domain 1"/>
    <property type="match status" value="1"/>
</dbReference>
<proteinExistence type="predicted"/>
<dbReference type="RefSeq" id="WP_234861471.1">
    <property type="nucleotide sequence ID" value="NZ_JAKEVZ010000007.1"/>
</dbReference>
<dbReference type="InterPro" id="IPR029030">
    <property type="entry name" value="Caspase-like_dom_sf"/>
</dbReference>
<evidence type="ECO:0000313" key="4">
    <source>
        <dbReference type="EMBL" id="MCF1751485.1"/>
    </source>
</evidence>
<sequence length="1680" mass="187400">MGQLKPNSLFLAIVFVLAFSLKSSAQADWIDYNSTYYKIPTHTDGIYRLNFASLSAAGINPNVIDPREIRMYHRGKEVAIHIQGENDGKFDTQDFIDFFGRKNDGTLDAKLYKDPSHVGNTAYNLHNDSTAFFLTITPGINGKRMAQRQAADPAAQLATSYNDIIQNVYFENFHFGILYTPGVRLSDLEEGEGWTSSQIGKTNPRNFVLTDLGQIPAAGDGILEIGLTGRSETPHVVTISVGPNSTVLRPVGTFNFNMMQAVHQKIPVLASDFNPQGQITIQVRTAGPAPTDNVSVPYIRLTYPKLVTNGDFSGQYFISQAGTARVQINNVLSNYRALEVSDPANPAVVPVSKNGNQITFSSGIEDSPSKIWVENELDIKVVPNMQRVRFRDLMARKADFIVISNRFLRRPAGSYADPVAAYAAHRASPQGGGYDTLVVNVDELYNQFSYGEKTPLAIYEFLKAYYPVHKPEFLFLIGRATGIFSTARANNINYFYRQNPAIFSFQDMVPPAGYPYADHNYGIGLDPENPLLSAIAIGRIPARTPNHVAAYLNKVKEKDALGVKDDWQKEIVHLAGGLSSFELSRYFNFLNGFKNIAEGPYLGGNVTTYRKRSNATIELIDISKEVNDGLGLVTFFGHAAPSIIDIEIGFASDPTMGYQNKGKYPMLFLNGCDAGNSFGNAYTFGEDWILTPDKGASNFFAHANTGVDVYLRRYTESFYTKAFADSSMIYQPVGLIRKEAERWFYFRYGSSIINRSHAEQLVMLGDPAVKLFPAKKADYVLKEDDVVLGAFDGQAFNALADSLKLSFVVRNIGRVDEDSVEYKITRRLPDGSVTNYPSVKIPAIFRRDTVDFSVPNAGVSAFGDNTFTLEINSGKSIPEMTYFNNAITITKFVPLSGTIHLIPENFGIVNQANLNLVAQIPGKSVEPRTVVVQLDTASNFSSPIRREVRITSANLISWSVNLFENIAQKDSMTFYWRSRFLELKEGESEQWTQGSFSFIQNGPSGWTQREIPQLEGSQLNNIEVDPLKRQWKYTDKKLNVEVFTFGNQTDSLTFRNTQFYLEGVPYIIDNVNNANSRLCPDGSLGLVAFDQKSLTPYLVIPPEGFDILDGRTCGRVPQVIQSIRNAWITGPGQRILLDYIDGLKEGDFVVIFTVGGVTFDQWPDAAIEKMKLVGANEAVLRNLQNGDPYILFGQKGMRPGEGVEIVAKQDLEIETNAQILEFQTQLTGYISSGSILTPRIGPASEWKRFFNQVNPRDWFDEGLAYFDVIGVRATGEEQVLFANVQEGEVDLATVNPNLFPYLRLRYAMEDENSTAPSVLDKWQVNYTGVPEGVLVFKGTEDRVNLPEGKGYTLPFEFINLSTFDFADSLVVEWEFFNTTTKKLEKFNKKIPAVKAGETYAFNIDFNSVGKGGENRVGLIVNPQIQLEQTFRNNLIDLGLYFVVAPDRNSALLDVNFDGVYIMDGDIVSPTVLITSMLKNDKSFLLKKDTLGIEMFIKKPCEGCGFEKVNFSSPLVTWSAATENSSFKVEFRPGPLDDGIYTLRIVTDNLGMDKPYEVNFEVINEASISNFYPYPNPFSSSVRFVFTVTGSEVPDQIKIQIMTVSGRVVREILQDELGPIRIGNNISEYAWDGRDEFGDQLANGVYIYRVLVRKNGQFVELRGTAGDKAFKQGYGKMYLLR</sequence>
<evidence type="ECO:0000256" key="1">
    <source>
        <dbReference type="ARBA" id="ARBA00022729"/>
    </source>
</evidence>
<evidence type="ECO:0000259" key="3">
    <source>
        <dbReference type="Pfam" id="PF01364"/>
    </source>
</evidence>
<dbReference type="Pfam" id="PF01364">
    <property type="entry name" value="Peptidase_C25"/>
    <property type="match status" value="1"/>
</dbReference>
<dbReference type="EMBL" id="JAKEVZ010000007">
    <property type="protein sequence ID" value="MCF1751485.1"/>
    <property type="molecule type" value="Genomic_DNA"/>
</dbReference>
<accession>A0ABS9BVA0</accession>
<dbReference type="SUPFAM" id="SSF52129">
    <property type="entry name" value="Caspase-like"/>
    <property type="match status" value="1"/>
</dbReference>
<dbReference type="CDD" id="cd02258">
    <property type="entry name" value="Peptidase_C25_N"/>
    <property type="match status" value="1"/>
</dbReference>
<evidence type="ECO:0000313" key="5">
    <source>
        <dbReference type="Proteomes" id="UP001201449"/>
    </source>
</evidence>
<dbReference type="Proteomes" id="UP001201449">
    <property type="component" value="Unassembled WGS sequence"/>
</dbReference>
<reference evidence="4 5" key="1">
    <citation type="submission" date="2022-01" db="EMBL/GenBank/DDBJ databases">
        <title>Mariniradius saccharolyticus sp. nov., isolated from sediment of a river.</title>
        <authorList>
            <person name="Liu H."/>
        </authorList>
    </citation>
    <scope>NUCLEOTIDE SEQUENCE [LARGE SCALE GENOMIC DNA]</scope>
    <source>
        <strain evidence="4 5">RY-2</strain>
    </source>
</reference>
<evidence type="ECO:0000256" key="2">
    <source>
        <dbReference type="SAM" id="SignalP"/>
    </source>
</evidence>